<organism evidence="8 9">
    <name type="scientific">Streptomyces cylindrosporus</name>
    <dbReference type="NCBI Taxonomy" id="2927583"/>
    <lineage>
        <taxon>Bacteria</taxon>
        <taxon>Bacillati</taxon>
        <taxon>Actinomycetota</taxon>
        <taxon>Actinomycetes</taxon>
        <taxon>Kitasatosporales</taxon>
        <taxon>Streptomycetaceae</taxon>
        <taxon>Streptomyces</taxon>
    </lineage>
</organism>
<evidence type="ECO:0000256" key="1">
    <source>
        <dbReference type="ARBA" id="ARBA00001933"/>
    </source>
</evidence>
<evidence type="ECO:0000256" key="7">
    <source>
        <dbReference type="ARBA" id="ARBA00023014"/>
    </source>
</evidence>
<evidence type="ECO:0000256" key="5">
    <source>
        <dbReference type="ARBA" id="ARBA00022898"/>
    </source>
</evidence>
<reference evidence="8" key="1">
    <citation type="submission" date="2022-03" db="EMBL/GenBank/DDBJ databases">
        <title>Streptomyces 7R015 and 7R016 isolated from Barleria lupulina in Thailand.</title>
        <authorList>
            <person name="Kanchanasin P."/>
            <person name="Phongsopitanun W."/>
            <person name="Tanasupawat S."/>
        </authorList>
    </citation>
    <scope>NUCLEOTIDE SEQUENCE</scope>
    <source>
        <strain evidence="8">7R015</strain>
    </source>
</reference>
<evidence type="ECO:0000313" key="9">
    <source>
        <dbReference type="Proteomes" id="UP001165269"/>
    </source>
</evidence>
<comment type="cofactor">
    <cofactor evidence="1">
        <name>pyridoxal 5'-phosphate</name>
        <dbReference type="ChEBI" id="CHEBI:597326"/>
    </cofactor>
</comment>
<keyword evidence="4" id="KW-0479">Metal-binding</keyword>
<dbReference type="PANTHER" id="PTHR30538:SF0">
    <property type="entry name" value="L-LYSINE 2,3-AMINOMUTASE AQ_1632-RELATED"/>
    <property type="match status" value="1"/>
</dbReference>
<keyword evidence="7" id="KW-0411">Iron-sulfur</keyword>
<dbReference type="Gene3D" id="3.20.20.70">
    <property type="entry name" value="Aldolase class I"/>
    <property type="match status" value="1"/>
</dbReference>
<dbReference type="SFLD" id="SFLDG01070">
    <property type="entry name" value="PLP-dependent"/>
    <property type="match status" value="1"/>
</dbReference>
<dbReference type="InterPro" id="IPR058240">
    <property type="entry name" value="rSAM_sf"/>
</dbReference>
<accession>A0ABS9YDC0</accession>
<name>A0ABS9YDC0_9ACTN</name>
<dbReference type="InterPro" id="IPR013785">
    <property type="entry name" value="Aldolase_TIM"/>
</dbReference>
<evidence type="ECO:0000256" key="3">
    <source>
        <dbReference type="ARBA" id="ARBA00022691"/>
    </source>
</evidence>
<proteinExistence type="predicted"/>
<protein>
    <submittedName>
        <fullName evidence="8">Lysine 2,3-aminomutase</fullName>
    </submittedName>
</protein>
<sequence>MQGTPTEVFRPYGSRDLEVLLSRSSLSASYRLQARAVAEVLPFRANSYVVDELIDWSAVPDDPMFRLTFPQPEMLPADDRERVAGLLAASAPRSRMQDVVRAVRARLNPHPSGQRERNVPVVDGRAVPGTQHKYRETVLFFPRRGQTCHAYCTYCFRWAQFVGDADLRFAGEVEPVVRYLASRPEVSDVLLTGGDPLVMSARMLAGYVEPLLADHLAHVSTLRIGTKALSYWPYRFVSDPDAGELLDLFRRIVAAGRRLVVMAHYSHPRELGTGVAVEAVRRVLETGASVRVQAPLIRGVNDEAALWQELWSSAVRLDMVPYYMFVERDTGPQDHFAVPLGRAWEIYRDAYAGVSGLARTVRGPVMSADEGKVCVDGVLGAGEDRVFVLRYLQAREPGWVGRPFLARFDPAATWWSQLQPVVGAAGAGEFDPFAVTGGAGP</sequence>
<dbReference type="EMBL" id="JALDAY010000008">
    <property type="protein sequence ID" value="MCI3274510.1"/>
    <property type="molecule type" value="Genomic_DNA"/>
</dbReference>
<evidence type="ECO:0000256" key="2">
    <source>
        <dbReference type="ARBA" id="ARBA00022485"/>
    </source>
</evidence>
<dbReference type="InterPro" id="IPR007197">
    <property type="entry name" value="rSAM"/>
</dbReference>
<keyword evidence="2" id="KW-0004">4Fe-4S</keyword>
<keyword evidence="6" id="KW-0408">Iron</keyword>
<evidence type="ECO:0000313" key="8">
    <source>
        <dbReference type="EMBL" id="MCI3274510.1"/>
    </source>
</evidence>
<keyword evidence="3" id="KW-0949">S-adenosyl-L-methionine</keyword>
<comment type="caution">
    <text evidence="8">The sequence shown here is derived from an EMBL/GenBank/DDBJ whole genome shotgun (WGS) entry which is preliminary data.</text>
</comment>
<evidence type="ECO:0000256" key="6">
    <source>
        <dbReference type="ARBA" id="ARBA00023004"/>
    </source>
</evidence>
<dbReference type="InterPro" id="IPR003739">
    <property type="entry name" value="Lys_aminomutase/Glu_NH3_mut"/>
</dbReference>
<keyword evidence="9" id="KW-1185">Reference proteome</keyword>
<dbReference type="SUPFAM" id="SSF102114">
    <property type="entry name" value="Radical SAM enzymes"/>
    <property type="match status" value="1"/>
</dbReference>
<keyword evidence="5" id="KW-0663">Pyridoxal phosphate</keyword>
<gene>
    <name evidence="8" type="ORF">MQP27_25760</name>
</gene>
<evidence type="ECO:0000256" key="4">
    <source>
        <dbReference type="ARBA" id="ARBA00022723"/>
    </source>
</evidence>
<dbReference type="RefSeq" id="WP_242768757.1">
    <property type="nucleotide sequence ID" value="NZ_JALDAY010000008.1"/>
</dbReference>
<dbReference type="PANTHER" id="PTHR30538">
    <property type="entry name" value="LYSINE 2,3-AMINOMUTASE-RELATED"/>
    <property type="match status" value="1"/>
</dbReference>
<dbReference type="SFLD" id="SFLDS00029">
    <property type="entry name" value="Radical_SAM"/>
    <property type="match status" value="1"/>
</dbReference>
<dbReference type="Proteomes" id="UP001165269">
    <property type="component" value="Unassembled WGS sequence"/>
</dbReference>